<proteinExistence type="predicted"/>
<evidence type="ECO:0000313" key="3">
    <source>
        <dbReference type="Proteomes" id="UP000245802"/>
    </source>
</evidence>
<evidence type="ECO:0000256" key="1">
    <source>
        <dbReference type="SAM" id="MobiDB-lite"/>
    </source>
</evidence>
<organism evidence="2 3">
    <name type="scientific">Gemmata obscuriglobus</name>
    <dbReference type="NCBI Taxonomy" id="114"/>
    <lineage>
        <taxon>Bacteria</taxon>
        <taxon>Pseudomonadati</taxon>
        <taxon>Planctomycetota</taxon>
        <taxon>Planctomycetia</taxon>
        <taxon>Gemmatales</taxon>
        <taxon>Gemmataceae</taxon>
        <taxon>Gemmata</taxon>
    </lineage>
</organism>
<dbReference type="EMBL" id="CP025958">
    <property type="protein sequence ID" value="AWM39168.1"/>
    <property type="molecule type" value="Genomic_DNA"/>
</dbReference>
<reference evidence="2 3" key="1">
    <citation type="submission" date="2018-01" db="EMBL/GenBank/DDBJ databases">
        <title>G. obscuriglobus.</title>
        <authorList>
            <person name="Franke J."/>
            <person name="Blomberg W."/>
            <person name="Selmecki A."/>
        </authorList>
    </citation>
    <scope>NUCLEOTIDE SEQUENCE [LARGE SCALE GENOMIC DNA]</scope>
    <source>
        <strain evidence="2 3">DSM 5831</strain>
    </source>
</reference>
<keyword evidence="3" id="KW-1185">Reference proteome</keyword>
<feature type="region of interest" description="Disordered" evidence="1">
    <location>
        <begin position="91"/>
        <end position="117"/>
    </location>
</feature>
<sequence length="117" mass="12992">MTGEHLSLEEKMTAFAQTFPSMTDAMGVAPWDAGAFDRWADETPISHGERITAQFLLAVWDSGNTWKCGRFDVVQALRLWGPSTEPHFSLGSLIHGGREQQKSDRGISKARWPGCAR</sequence>
<accession>A0A2Z3H0C1</accession>
<gene>
    <name evidence="2" type="ORF">C1280_20715</name>
</gene>
<dbReference type="Proteomes" id="UP000245802">
    <property type="component" value="Chromosome"/>
</dbReference>
<dbReference type="KEGG" id="gog:C1280_20715"/>
<dbReference type="AlphaFoldDB" id="A0A2Z3H0C1"/>
<feature type="compositionally biased region" description="Basic and acidic residues" evidence="1">
    <location>
        <begin position="96"/>
        <end position="107"/>
    </location>
</feature>
<protein>
    <submittedName>
        <fullName evidence="2">Uncharacterized protein</fullName>
    </submittedName>
</protein>
<name>A0A2Z3H0C1_9BACT</name>
<evidence type="ECO:0000313" key="2">
    <source>
        <dbReference type="EMBL" id="AWM39168.1"/>
    </source>
</evidence>